<evidence type="ECO:0000313" key="7">
    <source>
        <dbReference type="Proteomes" id="UP000327468"/>
    </source>
</evidence>
<dbReference type="SMART" id="SM00409">
    <property type="entry name" value="IG"/>
    <property type="match status" value="1"/>
</dbReference>
<dbReference type="GO" id="GO:0003007">
    <property type="term" value="P:heart morphogenesis"/>
    <property type="evidence" value="ECO:0007669"/>
    <property type="project" value="UniProtKB-ARBA"/>
</dbReference>
<dbReference type="PANTHER" id="PTHR45080:SF8">
    <property type="entry name" value="IG-LIKE DOMAIN-CONTAINING PROTEIN"/>
    <property type="match status" value="1"/>
</dbReference>
<evidence type="ECO:0000256" key="3">
    <source>
        <dbReference type="ARBA" id="ARBA00023319"/>
    </source>
</evidence>
<sequence>MSGKGEKGRKGERRGRRGQKEEKSDVPATPKLKKLTNVKVEEGQKVTLKCELLAGGKQTKIEWYQNGIKIGKNETRKIKLKKRGALSELQLMKVTDSDVGTYTCKAVNDRGEDTQIASVQVMKDDKVIALLCVDQRPVVVASVVVLLSWAAVGKKTLLAQSVMIFMLCSGVMEMPAAAMVVSSQISTDSNHGCG</sequence>
<dbReference type="SMART" id="SM00408">
    <property type="entry name" value="IGc2"/>
    <property type="match status" value="1"/>
</dbReference>
<name>A0A5N5LNE5_PANHP</name>
<dbReference type="PROSITE" id="PS50835">
    <property type="entry name" value="IG_LIKE"/>
    <property type="match status" value="1"/>
</dbReference>
<keyword evidence="1" id="KW-0732">Signal</keyword>
<keyword evidence="7" id="KW-1185">Reference proteome</keyword>
<keyword evidence="3" id="KW-0393">Immunoglobulin domain</keyword>
<evidence type="ECO:0000256" key="4">
    <source>
        <dbReference type="SAM" id="MobiDB-lite"/>
    </source>
</evidence>
<dbReference type="InterPro" id="IPR007110">
    <property type="entry name" value="Ig-like_dom"/>
</dbReference>
<dbReference type="AlphaFoldDB" id="A0A5N5LNE5"/>
<dbReference type="PANTHER" id="PTHR45080">
    <property type="entry name" value="CONTACTIN 5"/>
    <property type="match status" value="1"/>
</dbReference>
<accession>A0A5N5LNE5</accession>
<dbReference type="EMBL" id="VFJC01000018">
    <property type="protein sequence ID" value="KAB5543621.1"/>
    <property type="molecule type" value="Genomic_DNA"/>
</dbReference>
<evidence type="ECO:0000259" key="5">
    <source>
        <dbReference type="PROSITE" id="PS50835"/>
    </source>
</evidence>
<dbReference type="GO" id="GO:0005886">
    <property type="term" value="C:plasma membrane"/>
    <property type="evidence" value="ECO:0007669"/>
    <property type="project" value="TreeGrafter"/>
</dbReference>
<dbReference type="Pfam" id="PF07679">
    <property type="entry name" value="I-set"/>
    <property type="match status" value="1"/>
</dbReference>
<dbReference type="GO" id="GO:0007156">
    <property type="term" value="P:homophilic cell adhesion via plasma membrane adhesion molecules"/>
    <property type="evidence" value="ECO:0007669"/>
    <property type="project" value="TreeGrafter"/>
</dbReference>
<dbReference type="InterPro" id="IPR003598">
    <property type="entry name" value="Ig_sub2"/>
</dbReference>
<dbReference type="InterPro" id="IPR050958">
    <property type="entry name" value="Cell_Adh-Cytoskel_Orgn"/>
</dbReference>
<dbReference type="InterPro" id="IPR013783">
    <property type="entry name" value="Ig-like_fold"/>
</dbReference>
<dbReference type="GO" id="GO:0055013">
    <property type="term" value="P:cardiac muscle cell development"/>
    <property type="evidence" value="ECO:0007669"/>
    <property type="project" value="UniProtKB-ARBA"/>
</dbReference>
<comment type="caution">
    <text evidence="6">The sequence shown here is derived from an EMBL/GenBank/DDBJ whole genome shotgun (WGS) entry which is preliminary data.</text>
</comment>
<dbReference type="InterPro" id="IPR036179">
    <property type="entry name" value="Ig-like_dom_sf"/>
</dbReference>
<evidence type="ECO:0000256" key="1">
    <source>
        <dbReference type="ARBA" id="ARBA00022729"/>
    </source>
</evidence>
<proteinExistence type="predicted"/>
<dbReference type="Proteomes" id="UP000327468">
    <property type="component" value="Chromosome 17"/>
</dbReference>
<dbReference type="InterPro" id="IPR013098">
    <property type="entry name" value="Ig_I-set"/>
</dbReference>
<protein>
    <recommendedName>
        <fullName evidence="5">Ig-like domain-containing protein</fullName>
    </recommendedName>
</protein>
<dbReference type="Gene3D" id="2.60.40.10">
    <property type="entry name" value="Immunoglobulins"/>
    <property type="match status" value="1"/>
</dbReference>
<evidence type="ECO:0000256" key="2">
    <source>
        <dbReference type="ARBA" id="ARBA00023157"/>
    </source>
</evidence>
<dbReference type="FunFam" id="2.60.40.10:FF:000107">
    <property type="entry name" value="Myosin, light chain kinase a"/>
    <property type="match status" value="1"/>
</dbReference>
<feature type="domain" description="Ig-like" evidence="5">
    <location>
        <begin position="30"/>
        <end position="120"/>
    </location>
</feature>
<evidence type="ECO:0000313" key="6">
    <source>
        <dbReference type="EMBL" id="KAB5543621.1"/>
    </source>
</evidence>
<keyword evidence="2" id="KW-1015">Disulfide bond</keyword>
<dbReference type="SUPFAM" id="SSF48726">
    <property type="entry name" value="Immunoglobulin"/>
    <property type="match status" value="1"/>
</dbReference>
<reference evidence="6 7" key="1">
    <citation type="submission" date="2019-06" db="EMBL/GenBank/DDBJ databases">
        <title>A chromosome-scale genome assembly of the striped catfish, Pangasianodon hypophthalmus.</title>
        <authorList>
            <person name="Wen M."/>
            <person name="Zahm M."/>
            <person name="Roques C."/>
            <person name="Cabau C."/>
            <person name="Klopp C."/>
            <person name="Donnadieu C."/>
            <person name="Jouanno E."/>
            <person name="Avarre J.-C."/>
            <person name="Campet M."/>
            <person name="Ha T.T.T."/>
            <person name="Dugue R."/>
            <person name="Lampietro C."/>
            <person name="Louis A."/>
            <person name="Herpin A."/>
            <person name="Echchiki A."/>
            <person name="Berthelot C."/>
            <person name="Parey E."/>
            <person name="Roest-Crollius H."/>
            <person name="Braasch I."/>
            <person name="Postlethwait J."/>
            <person name="Bobe J."/>
            <person name="Montfort J."/>
            <person name="Bouchez O."/>
            <person name="Begum T."/>
            <person name="Schartl M."/>
            <person name="Guiguen Y."/>
        </authorList>
    </citation>
    <scope>NUCLEOTIDE SEQUENCE [LARGE SCALE GENOMIC DNA]</scope>
    <source>
        <strain evidence="6 7">Indonesia</strain>
        <tissue evidence="6">Blood</tissue>
    </source>
</reference>
<dbReference type="InterPro" id="IPR003599">
    <property type="entry name" value="Ig_sub"/>
</dbReference>
<feature type="region of interest" description="Disordered" evidence="4">
    <location>
        <begin position="1"/>
        <end position="32"/>
    </location>
</feature>
<organism evidence="6 7">
    <name type="scientific">Pangasianodon hypophthalmus</name>
    <name type="common">Striped catfish</name>
    <name type="synonym">Helicophagus hypophthalmus</name>
    <dbReference type="NCBI Taxonomy" id="310915"/>
    <lineage>
        <taxon>Eukaryota</taxon>
        <taxon>Metazoa</taxon>
        <taxon>Chordata</taxon>
        <taxon>Craniata</taxon>
        <taxon>Vertebrata</taxon>
        <taxon>Euteleostomi</taxon>
        <taxon>Actinopterygii</taxon>
        <taxon>Neopterygii</taxon>
        <taxon>Teleostei</taxon>
        <taxon>Ostariophysi</taxon>
        <taxon>Siluriformes</taxon>
        <taxon>Pangasiidae</taxon>
        <taxon>Pangasianodon</taxon>
    </lineage>
</organism>
<gene>
    <name evidence="6" type="ORF">PHYPO_G00081360</name>
</gene>